<name>A0ABU3WRG8_9NOCA</name>
<evidence type="ECO:0000256" key="10">
    <source>
        <dbReference type="ARBA" id="ARBA00023136"/>
    </source>
</evidence>
<keyword evidence="15" id="KW-1185">Reference proteome</keyword>
<keyword evidence="10 12" id="KW-0472">Membrane</keyword>
<feature type="transmembrane region" description="Helical" evidence="12">
    <location>
        <begin position="81"/>
        <end position="99"/>
    </location>
</feature>
<keyword evidence="5" id="KW-0489">Methyltransferase</keyword>
<keyword evidence="7" id="KW-0949">S-adenosyl-L-methionine</keyword>
<protein>
    <recommendedName>
        <fullName evidence="4">methanethiol S-methyltransferase</fullName>
        <ecNumber evidence="4">2.1.1.334</ecNumber>
    </recommendedName>
</protein>
<comment type="function">
    <text evidence="1">Catalyzes the methylation of methanethiol (MeSH) to yield dimethylsulphide (DMS).</text>
</comment>
<feature type="transmembrane region" description="Helical" evidence="12">
    <location>
        <begin position="40"/>
        <end position="60"/>
    </location>
</feature>
<evidence type="ECO:0000256" key="3">
    <source>
        <dbReference type="ARBA" id="ARBA00010631"/>
    </source>
</evidence>
<evidence type="ECO:0000256" key="9">
    <source>
        <dbReference type="ARBA" id="ARBA00022989"/>
    </source>
</evidence>
<comment type="similarity">
    <text evidence="3">Belongs to the nurim family.</text>
</comment>
<dbReference type="InterPro" id="IPR054700">
    <property type="entry name" value="MddA"/>
</dbReference>
<dbReference type="Pfam" id="PF07298">
    <property type="entry name" value="NnrU"/>
    <property type="match status" value="1"/>
</dbReference>
<evidence type="ECO:0000256" key="12">
    <source>
        <dbReference type="SAM" id="Phobius"/>
    </source>
</evidence>
<dbReference type="Proteomes" id="UP001275440">
    <property type="component" value="Unassembled WGS sequence"/>
</dbReference>
<evidence type="ECO:0000256" key="1">
    <source>
        <dbReference type="ARBA" id="ARBA00002096"/>
    </source>
</evidence>
<evidence type="ECO:0000256" key="11">
    <source>
        <dbReference type="ARBA" id="ARBA00048134"/>
    </source>
</evidence>
<reference evidence="14 15" key="1">
    <citation type="submission" date="2019-10" db="EMBL/GenBank/DDBJ databases">
        <title>Draft Genome Assembly of Rhodococcus zopfii DSM44189.</title>
        <authorList>
            <person name="Sutton J.M."/>
            <person name="Akob D.M."/>
            <person name="Bushman T.J."/>
        </authorList>
    </citation>
    <scope>NUCLEOTIDE SEQUENCE [LARGE SCALE GENOMIC DNA]</scope>
    <source>
        <strain evidence="14 15">DSM 44189</strain>
    </source>
</reference>
<evidence type="ECO:0000313" key="15">
    <source>
        <dbReference type="Proteomes" id="UP001275440"/>
    </source>
</evidence>
<keyword evidence="6" id="KW-0808">Transferase</keyword>
<dbReference type="NCBIfam" id="NF045656">
    <property type="entry name" value="MeththiolMtaseMddA"/>
    <property type="match status" value="1"/>
</dbReference>
<evidence type="ECO:0000256" key="2">
    <source>
        <dbReference type="ARBA" id="ARBA00004141"/>
    </source>
</evidence>
<evidence type="ECO:0000256" key="6">
    <source>
        <dbReference type="ARBA" id="ARBA00022679"/>
    </source>
</evidence>
<accession>A0ABU3WRG8</accession>
<keyword evidence="8 12" id="KW-0812">Transmembrane</keyword>
<evidence type="ECO:0000256" key="7">
    <source>
        <dbReference type="ARBA" id="ARBA00022691"/>
    </source>
</evidence>
<comment type="subcellular location">
    <subcellularLocation>
        <location evidence="2">Membrane</location>
        <topology evidence="2">Multi-pass membrane protein</topology>
    </subcellularLocation>
</comment>
<dbReference type="InterPro" id="IPR033580">
    <property type="entry name" value="Nurim-like"/>
</dbReference>
<sequence>MTGYGMLAYGAFVVVFLYAIGWVEGLVVPRTIDEGPAAPTAVAVLVDLALLSIFAVQHSVMARPWFKRRWTRLVPPPIERATYVLCATAALALVMWQWRPLPQQVWDVETPWLRVVLYVVSLGGFALVLTSTFAIDHFDLFGVRQVIRNQLGMPAATVEFLTPRLYRIVRHPLYAGFLIAFWVAPTMSVGGLMFAAVTTVYVLVAVQFEEHDLIGTFGDRYRIYRTQVPMLVPRRRRMSPVRELSRP</sequence>
<dbReference type="EC" id="2.1.1.334" evidence="4"/>
<dbReference type="InterPro" id="IPR009915">
    <property type="entry name" value="NnrU_dom"/>
</dbReference>
<feature type="transmembrane region" description="Helical" evidence="12">
    <location>
        <begin position="7"/>
        <end position="28"/>
    </location>
</feature>
<evidence type="ECO:0000256" key="5">
    <source>
        <dbReference type="ARBA" id="ARBA00022603"/>
    </source>
</evidence>
<proteinExistence type="inferred from homology"/>
<comment type="caution">
    <text evidence="14">The sequence shown here is derived from an EMBL/GenBank/DDBJ whole genome shotgun (WGS) entry which is preliminary data.</text>
</comment>
<dbReference type="EMBL" id="WBMO01000001">
    <property type="protein sequence ID" value="MDV2476597.1"/>
    <property type="molecule type" value="Genomic_DNA"/>
</dbReference>
<dbReference type="Gene3D" id="1.20.120.1630">
    <property type="match status" value="1"/>
</dbReference>
<dbReference type="PANTHER" id="PTHR31040:SF1">
    <property type="entry name" value="NURIM"/>
    <property type="match status" value="1"/>
</dbReference>
<comment type="catalytic activity">
    <reaction evidence="11">
        <text>methanethiol + S-adenosyl-L-methionine = dimethyl sulfide + S-adenosyl-L-homocysteine + H(+)</text>
        <dbReference type="Rhea" id="RHEA:50428"/>
        <dbReference type="ChEBI" id="CHEBI:15378"/>
        <dbReference type="ChEBI" id="CHEBI:16007"/>
        <dbReference type="ChEBI" id="CHEBI:17437"/>
        <dbReference type="ChEBI" id="CHEBI:57856"/>
        <dbReference type="ChEBI" id="CHEBI:59789"/>
        <dbReference type="EC" id="2.1.1.334"/>
    </reaction>
</comment>
<organism evidence="14 15">
    <name type="scientific">Rhodococcus zopfii</name>
    <dbReference type="NCBI Taxonomy" id="43772"/>
    <lineage>
        <taxon>Bacteria</taxon>
        <taxon>Bacillati</taxon>
        <taxon>Actinomycetota</taxon>
        <taxon>Actinomycetes</taxon>
        <taxon>Mycobacteriales</taxon>
        <taxon>Nocardiaceae</taxon>
        <taxon>Rhodococcus</taxon>
    </lineage>
</organism>
<dbReference type="PANTHER" id="PTHR31040">
    <property type="entry name" value="NURIM"/>
    <property type="match status" value="1"/>
</dbReference>
<evidence type="ECO:0000313" key="14">
    <source>
        <dbReference type="EMBL" id="MDV2476597.1"/>
    </source>
</evidence>
<keyword evidence="9 12" id="KW-1133">Transmembrane helix</keyword>
<feature type="transmembrane region" description="Helical" evidence="12">
    <location>
        <begin position="111"/>
        <end position="135"/>
    </location>
</feature>
<evidence type="ECO:0000256" key="8">
    <source>
        <dbReference type="ARBA" id="ARBA00022692"/>
    </source>
</evidence>
<evidence type="ECO:0000256" key="4">
    <source>
        <dbReference type="ARBA" id="ARBA00012149"/>
    </source>
</evidence>
<evidence type="ECO:0000259" key="13">
    <source>
        <dbReference type="Pfam" id="PF07298"/>
    </source>
</evidence>
<gene>
    <name evidence="14" type="ORF">F8M49_17040</name>
</gene>
<feature type="transmembrane region" description="Helical" evidence="12">
    <location>
        <begin position="173"/>
        <end position="204"/>
    </location>
</feature>
<feature type="domain" description="NnrU" evidence="13">
    <location>
        <begin position="49"/>
        <end position="179"/>
    </location>
</feature>